<feature type="transmembrane region" description="Helical" evidence="8">
    <location>
        <begin position="99"/>
        <end position="120"/>
    </location>
</feature>
<dbReference type="Proteomes" id="UP000095743">
    <property type="component" value="Chromosome"/>
</dbReference>
<dbReference type="KEGG" id="gfe:Gferi_12915"/>
<name>A0A1D8GHJ8_9FIRM</name>
<evidence type="ECO:0000256" key="4">
    <source>
        <dbReference type="ARBA" id="ARBA00022475"/>
    </source>
</evidence>
<feature type="transmembrane region" description="Helical" evidence="8">
    <location>
        <begin position="36"/>
        <end position="58"/>
    </location>
</feature>
<dbReference type="GO" id="GO:0005886">
    <property type="term" value="C:plasma membrane"/>
    <property type="evidence" value="ECO:0007669"/>
    <property type="project" value="UniProtKB-SubCell"/>
</dbReference>
<feature type="transmembrane region" description="Helical" evidence="8">
    <location>
        <begin position="126"/>
        <end position="146"/>
    </location>
</feature>
<feature type="transmembrane region" description="Helical" evidence="8">
    <location>
        <begin position="167"/>
        <end position="187"/>
    </location>
</feature>
<gene>
    <name evidence="9" type="ORF">Gferi_12915</name>
</gene>
<feature type="transmembrane region" description="Helical" evidence="8">
    <location>
        <begin position="289"/>
        <end position="309"/>
    </location>
</feature>
<reference evidence="9 10" key="1">
    <citation type="submission" date="2016-09" db="EMBL/GenBank/DDBJ databases">
        <title>Genomic analysis reveals versatility of anaerobic energy metabolism of Geosporobacter ferrireducens IRF9 of phylum Firmicutes.</title>
        <authorList>
            <person name="Kim S.-J."/>
        </authorList>
    </citation>
    <scope>NUCLEOTIDE SEQUENCE [LARGE SCALE GENOMIC DNA]</scope>
    <source>
        <strain evidence="9 10">IRF9</strain>
    </source>
</reference>
<feature type="transmembrane region" description="Helical" evidence="8">
    <location>
        <begin position="231"/>
        <end position="251"/>
    </location>
</feature>
<accession>A0A1D8GHJ8</accession>
<evidence type="ECO:0000256" key="8">
    <source>
        <dbReference type="SAM" id="Phobius"/>
    </source>
</evidence>
<keyword evidence="5 8" id="KW-0812">Transmembrane</keyword>
<dbReference type="PANTHER" id="PTHR36838">
    <property type="entry name" value="AUXIN EFFLUX CARRIER FAMILY PROTEIN"/>
    <property type="match status" value="1"/>
</dbReference>
<feature type="transmembrane region" description="Helical" evidence="8">
    <location>
        <begin position="6"/>
        <end position="24"/>
    </location>
</feature>
<evidence type="ECO:0000256" key="5">
    <source>
        <dbReference type="ARBA" id="ARBA00022692"/>
    </source>
</evidence>
<evidence type="ECO:0000256" key="2">
    <source>
        <dbReference type="ARBA" id="ARBA00010145"/>
    </source>
</evidence>
<sequence>MVMFNALQSILSIIILISLGYLLTRAGWFNEEISKLFSKLVTTISLPALMIVNFTTTFDKKTLIQSSSGLVIPFASIFLCFIISSIMAYYFVADGRRGTFEALFSVSNTIFIGLPVNIALFGEQSIPYALVYYIANTFFFWVVAVFKISRDGNIGQIPILSKQTIKAILSPPLLGFLAGAVLVLGEIRLPAFILDTCKYLGNLTTPLSLLFIGITFYSIDPKILSFNRDMFLVFLGRFFISPAIVYLLAIFFPIPPLMLKVFIIQSAMPVMAQTAIISKTYGADHEYATIMISATTLASAFFIPVYMSILSLF</sequence>
<evidence type="ECO:0000256" key="7">
    <source>
        <dbReference type="ARBA" id="ARBA00023136"/>
    </source>
</evidence>
<keyword evidence="6 8" id="KW-1133">Transmembrane helix</keyword>
<comment type="similarity">
    <text evidence="2">Belongs to the auxin efflux carrier (TC 2.A.69) family.</text>
</comment>
<keyword evidence="4" id="KW-1003">Cell membrane</keyword>
<feature type="transmembrane region" description="Helical" evidence="8">
    <location>
        <begin position="70"/>
        <end position="92"/>
    </location>
</feature>
<dbReference type="EMBL" id="CP017269">
    <property type="protein sequence ID" value="AOT70401.1"/>
    <property type="molecule type" value="Genomic_DNA"/>
</dbReference>
<dbReference type="STRING" id="1424294.Gferi_12915"/>
<evidence type="ECO:0000313" key="10">
    <source>
        <dbReference type="Proteomes" id="UP000095743"/>
    </source>
</evidence>
<comment type="subcellular location">
    <subcellularLocation>
        <location evidence="1">Cell membrane</location>
        <topology evidence="1">Multi-pass membrane protein</topology>
    </subcellularLocation>
</comment>
<keyword evidence="7 8" id="KW-0472">Membrane</keyword>
<evidence type="ECO:0000313" key="9">
    <source>
        <dbReference type="EMBL" id="AOT70401.1"/>
    </source>
</evidence>
<evidence type="ECO:0000256" key="3">
    <source>
        <dbReference type="ARBA" id="ARBA00022448"/>
    </source>
</evidence>
<proteinExistence type="inferred from homology"/>
<organism evidence="9 10">
    <name type="scientific">Geosporobacter ferrireducens</name>
    <dbReference type="NCBI Taxonomy" id="1424294"/>
    <lineage>
        <taxon>Bacteria</taxon>
        <taxon>Bacillati</taxon>
        <taxon>Bacillota</taxon>
        <taxon>Clostridia</taxon>
        <taxon>Peptostreptococcales</taxon>
        <taxon>Thermotaleaceae</taxon>
        <taxon>Geosporobacter</taxon>
    </lineage>
</organism>
<dbReference type="InterPro" id="IPR038770">
    <property type="entry name" value="Na+/solute_symporter_sf"/>
</dbReference>
<protein>
    <submittedName>
        <fullName evidence="9">Malate transporter</fullName>
    </submittedName>
</protein>
<dbReference type="GO" id="GO:0055085">
    <property type="term" value="P:transmembrane transport"/>
    <property type="evidence" value="ECO:0007669"/>
    <property type="project" value="InterPro"/>
</dbReference>
<evidence type="ECO:0000256" key="6">
    <source>
        <dbReference type="ARBA" id="ARBA00022989"/>
    </source>
</evidence>
<feature type="transmembrane region" description="Helical" evidence="8">
    <location>
        <begin position="199"/>
        <end position="219"/>
    </location>
</feature>
<dbReference type="PANTHER" id="PTHR36838:SF1">
    <property type="entry name" value="SLR1864 PROTEIN"/>
    <property type="match status" value="1"/>
</dbReference>
<evidence type="ECO:0000256" key="1">
    <source>
        <dbReference type="ARBA" id="ARBA00004651"/>
    </source>
</evidence>
<dbReference type="AlphaFoldDB" id="A0A1D8GHJ8"/>
<dbReference type="InterPro" id="IPR004776">
    <property type="entry name" value="Mem_transp_PIN-like"/>
</dbReference>
<dbReference type="RefSeq" id="WP_069977110.1">
    <property type="nucleotide sequence ID" value="NZ_CP017269.1"/>
</dbReference>
<dbReference type="OrthoDB" id="9798064at2"/>
<dbReference type="Pfam" id="PF03547">
    <property type="entry name" value="Mem_trans"/>
    <property type="match status" value="1"/>
</dbReference>
<keyword evidence="3" id="KW-0813">Transport</keyword>
<keyword evidence="10" id="KW-1185">Reference proteome</keyword>
<dbReference type="Gene3D" id="1.20.1530.20">
    <property type="match status" value="1"/>
</dbReference>